<evidence type="ECO:0000313" key="2">
    <source>
        <dbReference type="EMBL" id="KAJ5414611.1"/>
    </source>
</evidence>
<dbReference type="PANTHER" id="PTHR43037:SF1">
    <property type="entry name" value="BLL1128 PROTEIN"/>
    <property type="match status" value="1"/>
</dbReference>
<evidence type="ECO:0000256" key="1">
    <source>
        <dbReference type="ARBA" id="ARBA00022729"/>
    </source>
</evidence>
<sequence length="302" mass="34113">MDRPLSTTDVPKKFLKACLMVGHVPLRALACDPRVSYALYIPPTRYDADPSPTKLPLLVWVHGTGRKWNTLYEDEMVSFADRMPCAILTPLFPAGLDGPNDLDSYKMLHSSSLRSDQALLEILDEVAARWPGIRTDRTFVMGFSGGGQFAHRFLYLYPERLAGLSVGAPGRVTALNLSKNWPEGVANTKKLFNLDVAPDNIRKVPIQLVVGSEDNKVHGGEAFWSWLENFRKEEIEKQPETARLSRMENGRLQILEELHKSWKTYGIDSQLDIVPGIAHEAVKARPYMLRFIEPLMQAEIRK</sequence>
<dbReference type="InterPro" id="IPR050955">
    <property type="entry name" value="Plant_Biomass_Hydrol_Est"/>
</dbReference>
<gene>
    <name evidence="2" type="ORF">N7509_001238</name>
</gene>
<dbReference type="EMBL" id="JAPZBU010000003">
    <property type="protein sequence ID" value="KAJ5414611.1"/>
    <property type="molecule type" value="Genomic_DNA"/>
</dbReference>
<dbReference type="SUPFAM" id="SSF53474">
    <property type="entry name" value="alpha/beta-Hydrolases"/>
    <property type="match status" value="1"/>
</dbReference>
<dbReference type="GeneID" id="81364855"/>
<evidence type="ECO:0000313" key="3">
    <source>
        <dbReference type="Proteomes" id="UP001147747"/>
    </source>
</evidence>
<name>A0A9W9WC04_9EURO</name>
<proteinExistence type="predicted"/>
<reference evidence="2" key="1">
    <citation type="submission" date="2022-12" db="EMBL/GenBank/DDBJ databases">
        <authorList>
            <person name="Petersen C."/>
        </authorList>
    </citation>
    <scope>NUCLEOTIDE SEQUENCE</scope>
    <source>
        <strain evidence="2">IBT 29677</strain>
    </source>
</reference>
<dbReference type="Gene3D" id="3.40.50.1820">
    <property type="entry name" value="alpha/beta hydrolase"/>
    <property type="match status" value="1"/>
</dbReference>
<dbReference type="GO" id="GO:0072330">
    <property type="term" value="P:monocarboxylic acid biosynthetic process"/>
    <property type="evidence" value="ECO:0007669"/>
    <property type="project" value="UniProtKB-ARBA"/>
</dbReference>
<dbReference type="OrthoDB" id="2334691at2759"/>
<organism evidence="2 3">
    <name type="scientific">Penicillium cosmopolitanum</name>
    <dbReference type="NCBI Taxonomy" id="1131564"/>
    <lineage>
        <taxon>Eukaryota</taxon>
        <taxon>Fungi</taxon>
        <taxon>Dikarya</taxon>
        <taxon>Ascomycota</taxon>
        <taxon>Pezizomycotina</taxon>
        <taxon>Eurotiomycetes</taxon>
        <taxon>Eurotiomycetidae</taxon>
        <taxon>Eurotiales</taxon>
        <taxon>Aspergillaceae</taxon>
        <taxon>Penicillium</taxon>
    </lineage>
</organism>
<dbReference type="AlphaFoldDB" id="A0A9W9WC04"/>
<accession>A0A9W9WC04</accession>
<keyword evidence="1" id="KW-0732">Signal</keyword>
<dbReference type="RefSeq" id="XP_056494457.1">
    <property type="nucleotide sequence ID" value="XM_056625875.1"/>
</dbReference>
<comment type="caution">
    <text evidence="2">The sequence shown here is derived from an EMBL/GenBank/DDBJ whole genome shotgun (WGS) entry which is preliminary data.</text>
</comment>
<dbReference type="GO" id="GO:0017000">
    <property type="term" value="P:antibiotic biosynthetic process"/>
    <property type="evidence" value="ECO:0007669"/>
    <property type="project" value="UniProtKB-ARBA"/>
</dbReference>
<dbReference type="PANTHER" id="PTHR43037">
    <property type="entry name" value="UNNAMED PRODUCT-RELATED"/>
    <property type="match status" value="1"/>
</dbReference>
<protein>
    <submittedName>
        <fullName evidence="2">Uncharacterized protein</fullName>
    </submittedName>
</protein>
<reference evidence="2" key="2">
    <citation type="journal article" date="2023" name="IMA Fungus">
        <title>Comparative genomic study of the Penicillium genus elucidates a diverse pangenome and 15 lateral gene transfer events.</title>
        <authorList>
            <person name="Petersen C."/>
            <person name="Sorensen T."/>
            <person name="Nielsen M.R."/>
            <person name="Sondergaard T.E."/>
            <person name="Sorensen J.L."/>
            <person name="Fitzpatrick D.A."/>
            <person name="Frisvad J.C."/>
            <person name="Nielsen K.L."/>
        </authorList>
    </citation>
    <scope>NUCLEOTIDE SEQUENCE</scope>
    <source>
        <strain evidence="2">IBT 29677</strain>
    </source>
</reference>
<dbReference type="InterPro" id="IPR029058">
    <property type="entry name" value="AB_hydrolase_fold"/>
</dbReference>
<dbReference type="Proteomes" id="UP001147747">
    <property type="component" value="Unassembled WGS sequence"/>
</dbReference>
<keyword evidence="3" id="KW-1185">Reference proteome</keyword>